<feature type="region of interest" description="N-terminal hotdog fold" evidence="9">
    <location>
        <begin position="946"/>
        <end position="1073"/>
    </location>
</feature>
<evidence type="ECO:0000256" key="6">
    <source>
        <dbReference type="ARBA" id="ARBA00023194"/>
    </source>
</evidence>
<feature type="domain" description="Carrier" evidence="11">
    <location>
        <begin position="1656"/>
        <end position="1731"/>
    </location>
</feature>
<feature type="region of interest" description="Disordered" evidence="10">
    <location>
        <begin position="457"/>
        <end position="494"/>
    </location>
</feature>
<dbReference type="InterPro" id="IPR013968">
    <property type="entry name" value="PKS_KR"/>
</dbReference>
<dbReference type="InterPro" id="IPR050091">
    <property type="entry name" value="PKS_NRPS_Biosynth_Enz"/>
</dbReference>
<dbReference type="InterPro" id="IPR016035">
    <property type="entry name" value="Acyl_Trfase/lysoPLipase"/>
</dbReference>
<accession>A0ABY7ZUJ5</accession>
<dbReference type="Pfam" id="PF16197">
    <property type="entry name" value="KAsynt_C_assoc"/>
    <property type="match status" value="1"/>
</dbReference>
<dbReference type="PANTHER" id="PTHR43775">
    <property type="entry name" value="FATTY ACID SYNTHASE"/>
    <property type="match status" value="1"/>
</dbReference>
<dbReference type="InterPro" id="IPR018201">
    <property type="entry name" value="Ketoacyl_synth_AS"/>
</dbReference>
<dbReference type="InterPro" id="IPR036291">
    <property type="entry name" value="NAD(P)-bd_dom_sf"/>
</dbReference>
<dbReference type="PROSITE" id="PS00012">
    <property type="entry name" value="PHOSPHOPANTETHEINE"/>
    <property type="match status" value="1"/>
</dbReference>
<dbReference type="Pfam" id="PF21089">
    <property type="entry name" value="PKS_DH_N"/>
    <property type="match status" value="1"/>
</dbReference>
<dbReference type="Gene3D" id="1.10.1200.10">
    <property type="entry name" value="ACP-like"/>
    <property type="match status" value="1"/>
</dbReference>
<reference evidence="14 15" key="1">
    <citation type="submission" date="2023-02" db="EMBL/GenBank/DDBJ databases">
        <authorList>
            <person name="Mo P."/>
        </authorList>
    </citation>
    <scope>NUCLEOTIDE SEQUENCE [LARGE SCALE GENOMIC DNA]</scope>
    <source>
        <strain evidence="14 15">HUAS 3</strain>
    </source>
</reference>
<keyword evidence="5" id="KW-0808">Transferase</keyword>
<dbReference type="Pfam" id="PF00550">
    <property type="entry name" value="PP-binding"/>
    <property type="match status" value="1"/>
</dbReference>
<dbReference type="PROSITE" id="PS52004">
    <property type="entry name" value="KS3_2"/>
    <property type="match status" value="1"/>
</dbReference>
<dbReference type="InterPro" id="IPR049551">
    <property type="entry name" value="PKS_DH_C"/>
</dbReference>
<keyword evidence="8" id="KW-0012">Acyltransferase</keyword>
<evidence type="ECO:0000256" key="1">
    <source>
        <dbReference type="ARBA" id="ARBA00001957"/>
    </source>
</evidence>
<dbReference type="InterPro" id="IPR001227">
    <property type="entry name" value="Ac_transferase_dom_sf"/>
</dbReference>
<dbReference type="Gene3D" id="3.40.50.720">
    <property type="entry name" value="NAD(P)-binding Rossmann-like Domain"/>
    <property type="match status" value="1"/>
</dbReference>
<dbReference type="InterPro" id="IPR049552">
    <property type="entry name" value="PKS_DH_N"/>
</dbReference>
<evidence type="ECO:0000259" key="13">
    <source>
        <dbReference type="PROSITE" id="PS52019"/>
    </source>
</evidence>
<dbReference type="SUPFAM" id="SSF53901">
    <property type="entry name" value="Thiolase-like"/>
    <property type="match status" value="1"/>
</dbReference>
<evidence type="ECO:0000256" key="5">
    <source>
        <dbReference type="ARBA" id="ARBA00022679"/>
    </source>
</evidence>
<keyword evidence="6" id="KW-0045">Antibiotic biosynthesis</keyword>
<evidence type="ECO:0000256" key="8">
    <source>
        <dbReference type="ARBA" id="ARBA00023315"/>
    </source>
</evidence>
<dbReference type="Pfam" id="PF08990">
    <property type="entry name" value="Docking"/>
    <property type="match status" value="1"/>
</dbReference>
<dbReference type="SMART" id="SM00826">
    <property type="entry name" value="PKS_DH"/>
    <property type="match status" value="1"/>
</dbReference>
<dbReference type="CDD" id="cd08956">
    <property type="entry name" value="KR_3_FAS_SDR_x"/>
    <property type="match status" value="1"/>
</dbReference>
<keyword evidence="3" id="KW-0596">Phosphopantetheine</keyword>
<evidence type="ECO:0000313" key="15">
    <source>
        <dbReference type="Proteomes" id="UP001219605"/>
    </source>
</evidence>
<keyword evidence="15" id="KW-1185">Reference proteome</keyword>
<name>A0ABY7ZUJ5_9ACTN</name>
<dbReference type="InterPro" id="IPR014030">
    <property type="entry name" value="Ketoacyl_synth_N"/>
</dbReference>
<dbReference type="SMART" id="SM01294">
    <property type="entry name" value="PKS_PP_betabranch"/>
    <property type="match status" value="1"/>
</dbReference>
<comment type="pathway">
    <text evidence="2">Antibiotic biosynthesis.</text>
</comment>
<keyword evidence="4" id="KW-0597">Phosphoprotein</keyword>
<dbReference type="Pfam" id="PF00109">
    <property type="entry name" value="ketoacyl-synt"/>
    <property type="match status" value="1"/>
</dbReference>
<dbReference type="Gene3D" id="3.10.129.110">
    <property type="entry name" value="Polyketide synthase dehydratase"/>
    <property type="match status" value="1"/>
</dbReference>
<dbReference type="Gene3D" id="3.40.366.10">
    <property type="entry name" value="Malonyl-Coenzyme A Acyl Carrier Protein, domain 2"/>
    <property type="match status" value="1"/>
</dbReference>
<dbReference type="InterPro" id="IPR020841">
    <property type="entry name" value="PKS_Beta-ketoAc_synthase_dom"/>
</dbReference>
<dbReference type="Pfam" id="PF14765">
    <property type="entry name" value="PS-DH"/>
    <property type="match status" value="1"/>
</dbReference>
<dbReference type="InterPro" id="IPR049900">
    <property type="entry name" value="PKS_mFAS_DH"/>
</dbReference>
<dbReference type="CDD" id="cd00833">
    <property type="entry name" value="PKS"/>
    <property type="match status" value="1"/>
</dbReference>
<dbReference type="InterPro" id="IPR006162">
    <property type="entry name" value="Ppantetheine_attach_site"/>
</dbReference>
<evidence type="ECO:0000259" key="12">
    <source>
        <dbReference type="PROSITE" id="PS52004"/>
    </source>
</evidence>
<dbReference type="PROSITE" id="PS52019">
    <property type="entry name" value="PKS_MFAS_DH"/>
    <property type="match status" value="1"/>
</dbReference>
<keyword evidence="7" id="KW-0511">Multifunctional enzyme</keyword>
<dbReference type="SMART" id="SM00822">
    <property type="entry name" value="PKS_KR"/>
    <property type="match status" value="1"/>
</dbReference>
<comment type="cofactor">
    <cofactor evidence="1">
        <name>pantetheine 4'-phosphate</name>
        <dbReference type="ChEBI" id="CHEBI:47942"/>
    </cofactor>
</comment>
<dbReference type="Proteomes" id="UP001219605">
    <property type="component" value="Chromosome"/>
</dbReference>
<dbReference type="Gene3D" id="3.30.70.3290">
    <property type="match status" value="1"/>
</dbReference>
<feature type="active site" description="Proton acceptor; for dehydratase activity" evidence="9">
    <location>
        <position position="978"/>
    </location>
</feature>
<evidence type="ECO:0000256" key="7">
    <source>
        <dbReference type="ARBA" id="ARBA00023268"/>
    </source>
</evidence>
<dbReference type="Pfam" id="PF02801">
    <property type="entry name" value="Ketoacyl-synt_C"/>
    <property type="match status" value="1"/>
</dbReference>
<dbReference type="InterPro" id="IPR020807">
    <property type="entry name" value="PKS_DH"/>
</dbReference>
<dbReference type="SUPFAM" id="SSF52151">
    <property type="entry name" value="FabD/lysophospholipase-like"/>
    <property type="match status" value="1"/>
</dbReference>
<gene>
    <name evidence="14" type="ORF">PVK37_09190</name>
</gene>
<dbReference type="Gene3D" id="3.40.47.10">
    <property type="match status" value="1"/>
</dbReference>
<feature type="region of interest" description="C-terminal hotdog fold" evidence="9">
    <location>
        <begin position="1086"/>
        <end position="1221"/>
    </location>
</feature>
<dbReference type="SMART" id="SM00823">
    <property type="entry name" value="PKS_PP"/>
    <property type="match status" value="1"/>
</dbReference>
<evidence type="ECO:0000256" key="4">
    <source>
        <dbReference type="ARBA" id="ARBA00022553"/>
    </source>
</evidence>
<dbReference type="SMART" id="SM00827">
    <property type="entry name" value="PKS_AT"/>
    <property type="match status" value="1"/>
</dbReference>
<dbReference type="InterPro" id="IPR057326">
    <property type="entry name" value="KR_dom"/>
</dbReference>
<dbReference type="SUPFAM" id="SSF101173">
    <property type="entry name" value="Docking domain B of the erythromycin polyketide synthase (DEBS)"/>
    <property type="match status" value="1"/>
</dbReference>
<dbReference type="InterPro" id="IPR020806">
    <property type="entry name" value="PKS_PP-bd"/>
</dbReference>
<dbReference type="SUPFAM" id="SSF55048">
    <property type="entry name" value="Probable ACP-binding domain of malonyl-CoA ACP transacylase"/>
    <property type="match status" value="1"/>
</dbReference>
<evidence type="ECO:0000259" key="11">
    <source>
        <dbReference type="PROSITE" id="PS50075"/>
    </source>
</evidence>
<dbReference type="Pfam" id="PF08659">
    <property type="entry name" value="KR"/>
    <property type="match status" value="1"/>
</dbReference>
<dbReference type="EMBL" id="CP118615">
    <property type="protein sequence ID" value="WDZ86548.1"/>
    <property type="molecule type" value="Genomic_DNA"/>
</dbReference>
<dbReference type="InterPro" id="IPR009081">
    <property type="entry name" value="PP-bd_ACP"/>
</dbReference>
<dbReference type="InterPro" id="IPR016039">
    <property type="entry name" value="Thiolase-like"/>
</dbReference>
<dbReference type="InterPro" id="IPR015083">
    <property type="entry name" value="NorB/c/GfsB-D-like_docking"/>
</dbReference>
<evidence type="ECO:0000313" key="14">
    <source>
        <dbReference type="EMBL" id="WDZ86548.1"/>
    </source>
</evidence>
<dbReference type="SMART" id="SM00825">
    <property type="entry name" value="PKS_KS"/>
    <property type="match status" value="1"/>
</dbReference>
<dbReference type="InterPro" id="IPR016036">
    <property type="entry name" value="Malonyl_transacylase_ACP-bd"/>
</dbReference>
<dbReference type="PROSITE" id="PS00606">
    <property type="entry name" value="KS3_1"/>
    <property type="match status" value="1"/>
</dbReference>
<dbReference type="InterPro" id="IPR032821">
    <property type="entry name" value="PKS_assoc"/>
</dbReference>
<dbReference type="InterPro" id="IPR042104">
    <property type="entry name" value="PKS_dehydratase_sf"/>
</dbReference>
<feature type="domain" description="PKS/mFAS DH" evidence="13">
    <location>
        <begin position="946"/>
        <end position="1221"/>
    </location>
</feature>
<dbReference type="InterPro" id="IPR014031">
    <property type="entry name" value="Ketoacyl_synth_C"/>
</dbReference>
<dbReference type="InterPro" id="IPR055123">
    <property type="entry name" value="SpnB-like_Rossmann"/>
</dbReference>
<evidence type="ECO:0000256" key="9">
    <source>
        <dbReference type="PROSITE-ProRule" id="PRU01363"/>
    </source>
</evidence>
<feature type="active site" description="Proton donor; for dehydratase activity" evidence="9">
    <location>
        <position position="1144"/>
    </location>
</feature>
<dbReference type="Pfam" id="PF22953">
    <property type="entry name" value="SpnB_Rossmann"/>
    <property type="match status" value="1"/>
</dbReference>
<evidence type="ECO:0000256" key="2">
    <source>
        <dbReference type="ARBA" id="ARBA00004792"/>
    </source>
</evidence>
<dbReference type="InterPro" id="IPR014043">
    <property type="entry name" value="Acyl_transferase_dom"/>
</dbReference>
<dbReference type="SUPFAM" id="SSF47336">
    <property type="entry name" value="ACP-like"/>
    <property type="match status" value="1"/>
</dbReference>
<feature type="domain" description="Ketosynthase family 3 (KS3)" evidence="12">
    <location>
        <begin position="33"/>
        <end position="457"/>
    </location>
</feature>
<dbReference type="Pfam" id="PF00698">
    <property type="entry name" value="Acyl_transf_1"/>
    <property type="match status" value="1"/>
</dbReference>
<dbReference type="InterPro" id="IPR036299">
    <property type="entry name" value="Polyketide_synth_docking_sf"/>
</dbReference>
<sequence length="1813" mass="190025">MSNDEKLRTYLKRTLVELKQTREQLRDVEARQQEPIAIVGMACRLPGGVSSPEDLWELLTAGGEGIVPFPRDRGWDLPGLYDPDPDKPGKCYVREGGFLADAAGFDAELFGISPREARSLNPQQRHLLEVSWEALERGGIDPTSLRGSRTGVFMGVMYHDYAPPVRQIPPELEGLLSIGNSFSAASGRISYTLGLEGPAVTVETACSSSLVSLHLAAQSLRSGESDLALAGGAAIMATPDTLVQFSRQRGLARDGRCKAFAAGADGTGWSEGVAVVLLERLSVARARGRRVLAVVRSSAVNQDGASNGLTAPSGRAQRRVIGQALVNGGLSAVDVDVVEAHGTGTVLGDPIEAQALISVYGQGRGEPLWLGSLKSNIGHTQAAAGVAGVVKMVLALRAGVLPATLHVDAPSPHVDWSAGDVRLLTESRPWPVVGRPRRAGVSAFGASGTNAHVILEQAPQDDATTDVRSDGGPAGAGATESTGSPSGPDPARPPVVLWPLSAKNPAALAAQADRLRGYLDERPDLDLYEIGRALAIGRAQLDERAVVVGTGRAELLGGLAALAADRPDEAVVRGRPAPGRIAFAFPGQGSQRVGMARQLHRELPAFAAAFDEVCAELDRHLPRPLREVVFAEPGSPEADLLDRTEYTQPALFAVAVALTRVLAGWGVHPDVLIGHSVGELAAAHVAGVLSLADAALLVATRGRLMEELPTDGAMVAVDVTEEVARRFLTGHEDLVDVAAVNGTASVVLSGDRTAVLAVADQLRADGHRARQLTVSHAFHSPHMEPMLDEFGRVAAELVRAAPTLPVVSNLTGRLVDPDQFATADYWRRHAREAVRFHDGVRTLESEGVRVVLEIGPGATLTALTREASSTLAAVPTLRRDRDDTTGLFGALAELHVLGYPVDRAAVWPGTGAMVPVPTYPFQHQRFWLEPVPVRELTELGLADTDHPMLGAATYLPEYDGVWFTNRLSLRGHPWLADHVVGDVVPVPGTALLELVVRAGDEVGAAVVDELVIETPLILPGDGPGDVQIRVGVGERGEDGRRTVTIHSRADAAGPAAGWTRHAHGLLAEAPGKATAVDLGDWPPAAADPVSLDGFYEHQAENGIVLGSTFRGLRAAWTRGNEVFAEVEFPGDATDGFLLHPALLDTALQANTFVPGHDPTVARLPFVWNGVTVHATGARALRVRVRVVGDGTIRVDLADTAGAPVATIGALTTRPVDPARFAVAEHPLDNLLYALDWPVVARPDGVAADDRAVPAGQLLDLTGTAPGDAPQRTRELLAALLDAVHRQLAARPGGPLVVLTRAARHDPAAAAVWGVVRSVQVEHPGEVVVVDLADEQSRDLLAAALATGEAQLTIADGVLRVPRLAPVRPHPSASTLDPDGTVLVTGGTGTLGGLLARHLVSAHGVRHLLLVSRRGPAAPGAERLCAELTAAGAEVTVVACDVTDRRAVEELLADIPAERPLTAVVHTAAVLDDGVVTALTPDRFEPVLGAKADAAWHLHELTASLDLAAFVLFSSAAGVLGSAGQANYAAANAFLDGLAAHRRELGRPGVALAWGLWAADSALTSGLDEGGRGPVKQDLLPLPTATGLALFDAALGADPAVLVPLRLNLPVLHRADDPPVVLRGLVQRSRPAARAERAPAEPLAEQLGRLTPAERLRRLVGLVRTHTAGTLGHASVDAIGVEQAFKDLGFDSLAAVDLRNRLAALTGIRLPATLVFDFPNPTVLARHLLDELLPDTGGPELDEARAAQLRRVLASVPLDRFRELGVLDQLLALAESAGGAGGPAEPADDPTPAADIASMSVEHLIARAMGTSAG</sequence>
<dbReference type="PROSITE" id="PS50075">
    <property type="entry name" value="CARRIER"/>
    <property type="match status" value="1"/>
</dbReference>
<dbReference type="SUPFAM" id="SSF51735">
    <property type="entry name" value="NAD(P)-binding Rossmann-fold domains"/>
    <property type="match status" value="2"/>
</dbReference>
<evidence type="ECO:0000256" key="10">
    <source>
        <dbReference type="SAM" id="MobiDB-lite"/>
    </source>
</evidence>
<organism evidence="14 15">
    <name type="scientific">Micromonospora cathayae</name>
    <dbReference type="NCBI Taxonomy" id="3028804"/>
    <lineage>
        <taxon>Bacteria</taxon>
        <taxon>Bacillati</taxon>
        <taxon>Actinomycetota</taxon>
        <taxon>Actinomycetes</taxon>
        <taxon>Micromonosporales</taxon>
        <taxon>Micromonosporaceae</taxon>
        <taxon>Micromonospora</taxon>
    </lineage>
</organism>
<dbReference type="PANTHER" id="PTHR43775:SF51">
    <property type="entry name" value="INACTIVE PHENOLPHTHIOCEROL SYNTHESIS POLYKETIDE SYNTHASE TYPE I PKS1-RELATED"/>
    <property type="match status" value="1"/>
</dbReference>
<dbReference type="InterPro" id="IPR036736">
    <property type="entry name" value="ACP-like_sf"/>
</dbReference>
<proteinExistence type="predicted"/>
<evidence type="ECO:0000256" key="3">
    <source>
        <dbReference type="ARBA" id="ARBA00022450"/>
    </source>
</evidence>
<protein>
    <submittedName>
        <fullName evidence="14">Type I polyketide synthase</fullName>
    </submittedName>
</protein>